<organism evidence="1 2">
    <name type="scientific">Manihot esculenta</name>
    <name type="common">Cassava</name>
    <name type="synonym">Jatropha manihot</name>
    <dbReference type="NCBI Taxonomy" id="3983"/>
    <lineage>
        <taxon>Eukaryota</taxon>
        <taxon>Viridiplantae</taxon>
        <taxon>Streptophyta</taxon>
        <taxon>Embryophyta</taxon>
        <taxon>Tracheophyta</taxon>
        <taxon>Spermatophyta</taxon>
        <taxon>Magnoliopsida</taxon>
        <taxon>eudicotyledons</taxon>
        <taxon>Gunneridae</taxon>
        <taxon>Pentapetalae</taxon>
        <taxon>rosids</taxon>
        <taxon>fabids</taxon>
        <taxon>Malpighiales</taxon>
        <taxon>Euphorbiaceae</taxon>
        <taxon>Crotonoideae</taxon>
        <taxon>Manihoteae</taxon>
        <taxon>Manihot</taxon>
    </lineage>
</organism>
<comment type="caution">
    <text evidence="1">The sequence shown here is derived from an EMBL/GenBank/DDBJ whole genome shotgun (WGS) entry which is preliminary data.</text>
</comment>
<keyword evidence="2" id="KW-1185">Reference proteome</keyword>
<evidence type="ECO:0000313" key="2">
    <source>
        <dbReference type="Proteomes" id="UP000091857"/>
    </source>
</evidence>
<proteinExistence type="predicted"/>
<sequence>MFQDMEYSRFLLGFARASAVESSGICLVKLNYEDRIRFRLFINWEMI</sequence>
<gene>
    <name evidence="1" type="ORF">MANES_13G113450v8</name>
</gene>
<protein>
    <submittedName>
        <fullName evidence="1">Uncharacterized protein</fullName>
    </submittedName>
</protein>
<accession>A0ACB7GN94</accession>
<name>A0ACB7GN94_MANES</name>
<dbReference type="Proteomes" id="UP000091857">
    <property type="component" value="Chromosome 13"/>
</dbReference>
<evidence type="ECO:0000313" key="1">
    <source>
        <dbReference type="EMBL" id="KAG8641153.1"/>
    </source>
</evidence>
<reference evidence="2" key="1">
    <citation type="journal article" date="2016" name="Nat. Biotechnol.">
        <title>Sequencing wild and cultivated cassava and related species reveals extensive interspecific hybridization and genetic diversity.</title>
        <authorList>
            <person name="Bredeson J.V."/>
            <person name="Lyons J.B."/>
            <person name="Prochnik S.E."/>
            <person name="Wu G.A."/>
            <person name="Ha C.M."/>
            <person name="Edsinger-Gonzales E."/>
            <person name="Grimwood J."/>
            <person name="Schmutz J."/>
            <person name="Rabbi I.Y."/>
            <person name="Egesi C."/>
            <person name="Nauluvula P."/>
            <person name="Lebot V."/>
            <person name="Ndunguru J."/>
            <person name="Mkamilo G."/>
            <person name="Bart R.S."/>
            <person name="Setter T.L."/>
            <person name="Gleadow R.M."/>
            <person name="Kulakow P."/>
            <person name="Ferguson M.E."/>
            <person name="Rounsley S."/>
            <person name="Rokhsar D.S."/>
        </authorList>
    </citation>
    <scope>NUCLEOTIDE SEQUENCE [LARGE SCALE GENOMIC DNA]</scope>
    <source>
        <strain evidence="2">cv. AM560-2</strain>
    </source>
</reference>
<dbReference type="EMBL" id="CM004399">
    <property type="protein sequence ID" value="KAG8641153.1"/>
    <property type="molecule type" value="Genomic_DNA"/>
</dbReference>